<evidence type="ECO:0000313" key="2">
    <source>
        <dbReference type="Proteomes" id="UP000628854"/>
    </source>
</evidence>
<reference evidence="2" key="1">
    <citation type="journal article" date="2019" name="Int. J. Syst. Evol. Microbiol.">
        <title>The Global Catalogue of Microorganisms (GCM) 10K type strain sequencing project: providing services to taxonomists for standard genome sequencing and annotation.</title>
        <authorList>
            <consortium name="The Broad Institute Genomics Platform"/>
            <consortium name="The Broad Institute Genome Sequencing Center for Infectious Disease"/>
            <person name="Wu L."/>
            <person name="Ma J."/>
        </authorList>
    </citation>
    <scope>NUCLEOTIDE SEQUENCE [LARGE SCALE GENOMIC DNA]</scope>
    <source>
        <strain evidence="2">CGMCC 1.15928</strain>
    </source>
</reference>
<gene>
    <name evidence="1" type="ORF">GCM10011503_12520</name>
</gene>
<protein>
    <submittedName>
        <fullName evidence="1">Uncharacterized protein</fullName>
    </submittedName>
</protein>
<dbReference type="Proteomes" id="UP000628854">
    <property type="component" value="Unassembled WGS sequence"/>
</dbReference>
<accession>A0ABQ1JC69</accession>
<evidence type="ECO:0000313" key="1">
    <source>
        <dbReference type="EMBL" id="GGB65191.1"/>
    </source>
</evidence>
<name>A0ABQ1JC69_9PROT</name>
<organism evidence="1 2">
    <name type="scientific">Henriciella pelagia</name>
    <dbReference type="NCBI Taxonomy" id="1977912"/>
    <lineage>
        <taxon>Bacteria</taxon>
        <taxon>Pseudomonadati</taxon>
        <taxon>Pseudomonadota</taxon>
        <taxon>Alphaproteobacteria</taxon>
        <taxon>Hyphomonadales</taxon>
        <taxon>Hyphomonadaceae</taxon>
        <taxon>Henriciella</taxon>
    </lineage>
</organism>
<sequence length="60" mass="6384">MSGVRGLTVGGNTFGMLAETFAGLQRRALALVRLAEKAAGTGRFRTFSFVMRHDGLRGIG</sequence>
<dbReference type="EMBL" id="BMKF01000001">
    <property type="protein sequence ID" value="GGB65191.1"/>
    <property type="molecule type" value="Genomic_DNA"/>
</dbReference>
<keyword evidence="2" id="KW-1185">Reference proteome</keyword>
<proteinExistence type="predicted"/>
<comment type="caution">
    <text evidence="1">The sequence shown here is derived from an EMBL/GenBank/DDBJ whole genome shotgun (WGS) entry which is preliminary data.</text>
</comment>